<dbReference type="Proteomes" id="UP000260721">
    <property type="component" value="Unassembled WGS sequence"/>
</dbReference>
<dbReference type="CDD" id="cd01014">
    <property type="entry name" value="nicotinamidase_related"/>
    <property type="match status" value="1"/>
</dbReference>
<keyword evidence="2 6" id="KW-0378">Hydrolase</keyword>
<reference evidence="4" key="3">
    <citation type="submission" date="2023-01" db="EMBL/GenBank/DDBJ databases">
        <title>Human gut microbiome strain richness.</title>
        <authorList>
            <person name="Chen-Liaw A."/>
        </authorList>
    </citation>
    <scope>NUCLEOTIDE SEQUENCE</scope>
    <source>
        <strain evidence="4">D8_m1001271B151109d0_201107</strain>
    </source>
</reference>
<dbReference type="PANTHER" id="PTHR43540">
    <property type="entry name" value="PEROXYUREIDOACRYLATE/UREIDOACRYLATE AMIDOHYDROLASE-RELATED"/>
    <property type="match status" value="1"/>
</dbReference>
<proteinExistence type="inferred from homology"/>
<dbReference type="GO" id="GO:0016787">
    <property type="term" value="F:hydrolase activity"/>
    <property type="evidence" value="ECO:0007669"/>
    <property type="project" value="UniProtKB-KW"/>
</dbReference>
<evidence type="ECO:0000313" key="7">
    <source>
        <dbReference type="Proteomes" id="UP000260721"/>
    </source>
</evidence>
<name>A0A3E3E767_9FIRM</name>
<dbReference type="Proteomes" id="UP001212981">
    <property type="component" value="Unassembled WGS sequence"/>
</dbReference>
<dbReference type="EMBL" id="JABAFR010000049">
    <property type="protein sequence ID" value="NME45518.1"/>
    <property type="molecule type" value="Genomic_DNA"/>
</dbReference>
<comment type="similarity">
    <text evidence="1">Belongs to the isochorismatase family.</text>
</comment>
<comment type="caution">
    <text evidence="6">The sequence shown here is derived from an EMBL/GenBank/DDBJ whole genome shotgun (WGS) entry which is preliminary data.</text>
</comment>
<evidence type="ECO:0000313" key="6">
    <source>
        <dbReference type="EMBL" id="RGD77461.1"/>
    </source>
</evidence>
<evidence type="ECO:0000313" key="5">
    <source>
        <dbReference type="EMBL" id="NME45518.1"/>
    </source>
</evidence>
<organism evidence="6 7">
    <name type="scientific">Faecalicoccus pleomorphus</name>
    <dbReference type="NCBI Taxonomy" id="1323"/>
    <lineage>
        <taxon>Bacteria</taxon>
        <taxon>Bacillati</taxon>
        <taxon>Bacillota</taxon>
        <taxon>Erysipelotrichia</taxon>
        <taxon>Erysipelotrichales</taxon>
        <taxon>Erysipelotrichaceae</taxon>
        <taxon>Faecalicoccus</taxon>
    </lineage>
</organism>
<reference evidence="5 8" key="2">
    <citation type="submission" date="2020-04" db="EMBL/GenBank/DDBJ databases">
        <authorList>
            <person name="Hitch T.C.A."/>
            <person name="Wylensek D."/>
            <person name="Clavel T."/>
        </authorList>
    </citation>
    <scope>NUCLEOTIDE SEQUENCE [LARGE SCALE GENOMIC DNA]</scope>
    <source>
        <strain evidence="5 8">BSM-383-APC-22F</strain>
    </source>
</reference>
<dbReference type="InterPro" id="IPR050272">
    <property type="entry name" value="Isochorismatase-like_hydrls"/>
</dbReference>
<dbReference type="Pfam" id="PF00857">
    <property type="entry name" value="Isochorismatase"/>
    <property type="match status" value="1"/>
</dbReference>
<dbReference type="STRING" id="1123313.GCA_000420345_00851"/>
<dbReference type="SUPFAM" id="SSF52499">
    <property type="entry name" value="Isochorismatase-like hydrolases"/>
    <property type="match status" value="1"/>
</dbReference>
<evidence type="ECO:0000259" key="3">
    <source>
        <dbReference type="Pfam" id="PF00857"/>
    </source>
</evidence>
<dbReference type="AlphaFoldDB" id="A0A3E3E767"/>
<dbReference type="Proteomes" id="UP000540014">
    <property type="component" value="Unassembled WGS sequence"/>
</dbReference>
<evidence type="ECO:0000313" key="4">
    <source>
        <dbReference type="EMBL" id="MDB7982406.1"/>
    </source>
</evidence>
<evidence type="ECO:0000256" key="2">
    <source>
        <dbReference type="ARBA" id="ARBA00022801"/>
    </source>
</evidence>
<dbReference type="EMBL" id="QUSK01000005">
    <property type="protein sequence ID" value="RGD77461.1"/>
    <property type="molecule type" value="Genomic_DNA"/>
</dbReference>
<dbReference type="EMBL" id="JAQLXO010000008">
    <property type="protein sequence ID" value="MDB7982406.1"/>
    <property type="molecule type" value="Genomic_DNA"/>
</dbReference>
<dbReference type="InterPro" id="IPR036380">
    <property type="entry name" value="Isochorismatase-like_sf"/>
</dbReference>
<dbReference type="PANTHER" id="PTHR43540:SF1">
    <property type="entry name" value="ISOCHORISMATASE HYDROLASE"/>
    <property type="match status" value="1"/>
</dbReference>
<evidence type="ECO:0000313" key="8">
    <source>
        <dbReference type="Proteomes" id="UP000540014"/>
    </source>
</evidence>
<dbReference type="RefSeq" id="WP_117445642.1">
    <property type="nucleotide sequence ID" value="NZ_CALCIP010000008.1"/>
</dbReference>
<accession>A0A3E3E767</accession>
<dbReference type="Gene3D" id="3.40.50.850">
    <property type="entry name" value="Isochorismatase-like"/>
    <property type="match status" value="1"/>
</dbReference>
<evidence type="ECO:0000256" key="1">
    <source>
        <dbReference type="ARBA" id="ARBA00006336"/>
    </source>
</evidence>
<sequence length="178" mass="20238">MRALLMIDAQNGFLDPKQPIRNNKDAEKNMLRLMEHFRKKGNPVIHIQHLGTAEDSFFLSEKNRAFQKGFGPQGDEKVIQKFVNSAFIGTDLEEYLHKQDIQELVIAGLTLPHCVSTTTRMAANLGFDVTLIEDATATYALFDQNGNWLDPQKIHLYNLAALNHEFATVMTTQEFLDM</sequence>
<gene>
    <name evidence="6" type="ORF">DXC78_02875</name>
    <name evidence="5" type="ORF">HF861_11670</name>
    <name evidence="4" type="ORF">PND82_06220</name>
</gene>
<reference evidence="6 7" key="1">
    <citation type="submission" date="2018-08" db="EMBL/GenBank/DDBJ databases">
        <title>A genome reference for cultivated species of the human gut microbiota.</title>
        <authorList>
            <person name="Zou Y."/>
            <person name="Xue W."/>
            <person name="Luo G."/>
        </authorList>
    </citation>
    <scope>NUCLEOTIDE SEQUENCE [LARGE SCALE GENOMIC DNA]</scope>
    <source>
        <strain evidence="6 7">TF08-11</strain>
    </source>
</reference>
<protein>
    <submittedName>
        <fullName evidence="4 6">Cysteine hydrolase</fullName>
    </submittedName>
</protein>
<feature type="domain" description="Isochorismatase-like" evidence="3">
    <location>
        <begin position="3"/>
        <end position="174"/>
    </location>
</feature>
<dbReference type="InterPro" id="IPR000868">
    <property type="entry name" value="Isochorismatase-like_dom"/>
</dbReference>